<accession>A0A820QLH2</accession>
<reference evidence="2" key="1">
    <citation type="submission" date="2021-02" db="EMBL/GenBank/DDBJ databases">
        <authorList>
            <person name="Nowell W R."/>
        </authorList>
    </citation>
    <scope>NUCLEOTIDE SEQUENCE</scope>
</reference>
<dbReference type="EMBL" id="CAJOBG010042943">
    <property type="protein sequence ID" value="CAF4423474.1"/>
    <property type="molecule type" value="Genomic_DNA"/>
</dbReference>
<name>A0A820QLH2_9BILA</name>
<comment type="caution">
    <text evidence="2">The sequence shown here is derived from an EMBL/GenBank/DDBJ whole genome shotgun (WGS) entry which is preliminary data.</text>
</comment>
<evidence type="ECO:0000313" key="3">
    <source>
        <dbReference type="Proteomes" id="UP000663866"/>
    </source>
</evidence>
<evidence type="ECO:0000259" key="1">
    <source>
        <dbReference type="Pfam" id="PF14214"/>
    </source>
</evidence>
<organism evidence="2 3">
    <name type="scientific">Rotaria magnacalcarata</name>
    <dbReference type="NCBI Taxonomy" id="392030"/>
    <lineage>
        <taxon>Eukaryota</taxon>
        <taxon>Metazoa</taxon>
        <taxon>Spiralia</taxon>
        <taxon>Gnathifera</taxon>
        <taxon>Rotifera</taxon>
        <taxon>Eurotatoria</taxon>
        <taxon>Bdelloidea</taxon>
        <taxon>Philodinida</taxon>
        <taxon>Philodinidae</taxon>
        <taxon>Rotaria</taxon>
    </lineage>
</organism>
<gene>
    <name evidence="2" type="ORF">OVN521_LOCUS36243</name>
</gene>
<dbReference type="AlphaFoldDB" id="A0A820QLH2"/>
<proteinExistence type="predicted"/>
<dbReference type="InterPro" id="IPR025476">
    <property type="entry name" value="Helitron_helicase-like"/>
</dbReference>
<keyword evidence="3" id="KW-1185">Reference proteome</keyword>
<dbReference type="Proteomes" id="UP000663866">
    <property type="component" value="Unassembled WGS sequence"/>
</dbReference>
<dbReference type="Pfam" id="PF14214">
    <property type="entry name" value="Helitron_like_N"/>
    <property type="match status" value="1"/>
</dbReference>
<evidence type="ECO:0000313" key="2">
    <source>
        <dbReference type="EMBL" id="CAF4423474.1"/>
    </source>
</evidence>
<feature type="domain" description="Helitron helicase-like" evidence="1">
    <location>
        <begin position="24"/>
        <end position="146"/>
    </location>
</feature>
<protein>
    <recommendedName>
        <fullName evidence="1">Helitron helicase-like domain-containing protein</fullName>
    </recommendedName>
</protein>
<sequence>MLNRDYVNGLIHTDDAFTFLRCDRSSPAFWEMKKKEFLAMFRQLGCPTIFPTLSAAETKWSEFIVILTQVLENNVITLEEAENLSYEKKCDLTRKDPVTCVRYFEHRLKCLWEILLAPCGPFEGNGLEDKYIRVEFQFRGSPHIHFIDKLISVNAKTTEFSEELINLQRHKHSHTCKKHVKNGIKCRFGIPYFSMRKTMILEPFSDDEKFTKKEREEISKNSQNVIEELGKISKDTDNSLTFEEFLEHVNINEEEYIKMIRSEFKKSEGILETCSK</sequence>